<comment type="caution">
    <text evidence="1">The sequence shown here is derived from an EMBL/GenBank/DDBJ whole genome shotgun (WGS) entry which is preliminary data.</text>
</comment>
<accession>A0ABP7MA47</accession>
<evidence type="ECO:0008006" key="3">
    <source>
        <dbReference type="Google" id="ProtNLM"/>
    </source>
</evidence>
<protein>
    <recommendedName>
        <fullName evidence="3">DUF2007 domain-containing protein</fullName>
    </recommendedName>
</protein>
<proteinExistence type="predicted"/>
<evidence type="ECO:0000313" key="2">
    <source>
        <dbReference type="Proteomes" id="UP001501565"/>
    </source>
</evidence>
<dbReference type="Proteomes" id="UP001501565">
    <property type="component" value="Unassembled WGS sequence"/>
</dbReference>
<dbReference type="EMBL" id="BAABBN010000004">
    <property type="protein sequence ID" value="GAA3915711.1"/>
    <property type="molecule type" value="Genomic_DNA"/>
</dbReference>
<evidence type="ECO:0000313" key="1">
    <source>
        <dbReference type="EMBL" id="GAA3915711.1"/>
    </source>
</evidence>
<reference evidence="2" key="1">
    <citation type="journal article" date="2019" name="Int. J. Syst. Evol. Microbiol.">
        <title>The Global Catalogue of Microorganisms (GCM) 10K type strain sequencing project: providing services to taxonomists for standard genome sequencing and annotation.</title>
        <authorList>
            <consortium name="The Broad Institute Genomics Platform"/>
            <consortium name="The Broad Institute Genome Sequencing Center for Infectious Disease"/>
            <person name="Wu L."/>
            <person name="Ma J."/>
        </authorList>
    </citation>
    <scope>NUCLEOTIDE SEQUENCE [LARGE SCALE GENOMIC DNA]</scope>
    <source>
        <strain evidence="2">JCM 17551</strain>
    </source>
</reference>
<keyword evidence="2" id="KW-1185">Reference proteome</keyword>
<name>A0ABP7MA47_9GAMM</name>
<organism evidence="1 2">
    <name type="scientific">Litoribacillus peritrichatus</name>
    <dbReference type="NCBI Taxonomy" id="718191"/>
    <lineage>
        <taxon>Bacteria</taxon>
        <taxon>Pseudomonadati</taxon>
        <taxon>Pseudomonadota</taxon>
        <taxon>Gammaproteobacteria</taxon>
        <taxon>Oceanospirillales</taxon>
        <taxon>Oceanospirillaceae</taxon>
        <taxon>Litoribacillus</taxon>
    </lineage>
</organism>
<gene>
    <name evidence="1" type="ORF">GCM10022277_07970</name>
</gene>
<sequence>MAKLTKSVSGGILSPREEWSLVNGIAVTAALENEECCLFVTDKNGKDYAKIVSKLLEVNGIHHNLSGTIDSFCIELPLSSKEKVINLIEKSC</sequence>
<dbReference type="RefSeq" id="WP_344795715.1">
    <property type="nucleotide sequence ID" value="NZ_BAABBN010000004.1"/>
</dbReference>